<comment type="caution">
    <text evidence="1">The sequence shown here is derived from an EMBL/GenBank/DDBJ whole genome shotgun (WGS) entry which is preliminary data.</text>
</comment>
<accession>X1ADC1</accession>
<reference evidence="1" key="1">
    <citation type="journal article" date="2014" name="Front. Microbiol.">
        <title>High frequency of phylogenetically diverse reductive dehalogenase-homologous genes in deep subseafloor sedimentary metagenomes.</title>
        <authorList>
            <person name="Kawai M."/>
            <person name="Futagami T."/>
            <person name="Toyoda A."/>
            <person name="Takaki Y."/>
            <person name="Nishi S."/>
            <person name="Hori S."/>
            <person name="Arai W."/>
            <person name="Tsubouchi T."/>
            <person name="Morono Y."/>
            <person name="Uchiyama I."/>
            <person name="Ito T."/>
            <person name="Fujiyama A."/>
            <person name="Inagaki F."/>
            <person name="Takami H."/>
        </authorList>
    </citation>
    <scope>NUCLEOTIDE SEQUENCE</scope>
    <source>
        <strain evidence="1">Expedition CK06-06</strain>
    </source>
</reference>
<sequence length="145" mass="15871">VNNKINRCLKVDGSKVNVFVGNGSSGFSIATKLPQCQLNSPTGVCCYKDDVFISDTKNNCIRKVSKDGKIKTIIGCPETDGDISSPSKMIIRKNMIYFIDDNNIKYASIGGKDIGSIYKSEDKIVSLDIGDDRYLYVLSEGKDAI</sequence>
<gene>
    <name evidence="1" type="ORF">S01H4_23778</name>
</gene>
<organism evidence="1">
    <name type="scientific">marine sediment metagenome</name>
    <dbReference type="NCBI Taxonomy" id="412755"/>
    <lineage>
        <taxon>unclassified sequences</taxon>
        <taxon>metagenomes</taxon>
        <taxon>ecological metagenomes</taxon>
    </lineage>
</organism>
<dbReference type="InterPro" id="IPR011042">
    <property type="entry name" value="6-blade_b-propeller_TolB-like"/>
</dbReference>
<feature type="non-terminal residue" evidence="1">
    <location>
        <position position="1"/>
    </location>
</feature>
<dbReference type="SUPFAM" id="SSF63829">
    <property type="entry name" value="Calcium-dependent phosphotriesterase"/>
    <property type="match status" value="1"/>
</dbReference>
<dbReference type="Gene3D" id="2.120.10.30">
    <property type="entry name" value="TolB, C-terminal domain"/>
    <property type="match status" value="1"/>
</dbReference>
<evidence type="ECO:0000313" key="1">
    <source>
        <dbReference type="EMBL" id="GAG80470.1"/>
    </source>
</evidence>
<dbReference type="EMBL" id="BART01011078">
    <property type="protein sequence ID" value="GAG80470.1"/>
    <property type="molecule type" value="Genomic_DNA"/>
</dbReference>
<dbReference type="AlphaFoldDB" id="X1ADC1"/>
<protein>
    <recommendedName>
        <fullName evidence="2">DUF5050 domain-containing protein</fullName>
    </recommendedName>
</protein>
<evidence type="ECO:0008006" key="2">
    <source>
        <dbReference type="Google" id="ProtNLM"/>
    </source>
</evidence>
<proteinExistence type="predicted"/>
<name>X1ADC1_9ZZZZ</name>